<comment type="caution">
    <text evidence="27">The sequence shown here is derived from an EMBL/GenBank/DDBJ whole genome shotgun (WGS) entry which is preliminary data.</text>
</comment>
<evidence type="ECO:0000256" key="24">
    <source>
        <dbReference type="SAM" id="Phobius"/>
    </source>
</evidence>
<dbReference type="Pfam" id="PF23598">
    <property type="entry name" value="LRR_14"/>
    <property type="match status" value="1"/>
</dbReference>
<feature type="binding site" evidence="23">
    <location>
        <position position="741"/>
    </location>
    <ligand>
        <name>ATP</name>
        <dbReference type="ChEBI" id="CHEBI:30616"/>
    </ligand>
</feature>
<dbReference type="InterPro" id="IPR017441">
    <property type="entry name" value="Protein_kinase_ATP_BS"/>
</dbReference>
<dbReference type="Pfam" id="PF07714">
    <property type="entry name" value="PK_Tyr_Ser-Thr"/>
    <property type="match status" value="1"/>
</dbReference>
<keyword evidence="16 24" id="KW-1133">Transmembrane helix</keyword>
<dbReference type="PROSITE" id="PS00107">
    <property type="entry name" value="PROTEIN_KINASE_ATP"/>
    <property type="match status" value="1"/>
</dbReference>
<evidence type="ECO:0000259" key="26">
    <source>
        <dbReference type="PROSITE" id="PS50102"/>
    </source>
</evidence>
<keyword evidence="7" id="KW-0597">Phosphoprotein</keyword>
<evidence type="ECO:0000256" key="10">
    <source>
        <dbReference type="ARBA" id="ARBA00022692"/>
    </source>
</evidence>
<evidence type="ECO:0000256" key="5">
    <source>
        <dbReference type="ARBA" id="ARBA00022475"/>
    </source>
</evidence>
<evidence type="ECO:0000256" key="19">
    <source>
        <dbReference type="ARBA" id="ARBA00023180"/>
    </source>
</evidence>
<dbReference type="InterPro" id="IPR013210">
    <property type="entry name" value="LRR_N_plant-typ"/>
</dbReference>
<keyword evidence="17 24" id="KW-0472">Membrane</keyword>
<evidence type="ECO:0000256" key="3">
    <source>
        <dbReference type="ARBA" id="ARBA00008684"/>
    </source>
</evidence>
<dbReference type="InterPro" id="IPR000504">
    <property type="entry name" value="RRM_dom"/>
</dbReference>
<dbReference type="FunFam" id="3.30.200.20:FF:000432">
    <property type="entry name" value="LRR receptor-like serine/threonine-protein kinase EFR"/>
    <property type="match status" value="1"/>
</dbReference>
<evidence type="ECO:0000313" key="27">
    <source>
        <dbReference type="EMBL" id="KAK9078579.1"/>
    </source>
</evidence>
<dbReference type="GO" id="GO:0004674">
    <property type="term" value="F:protein serine/threonine kinase activity"/>
    <property type="evidence" value="ECO:0007669"/>
    <property type="project" value="UniProtKB-KW"/>
</dbReference>
<dbReference type="PANTHER" id="PTHR27008">
    <property type="entry name" value="OS04G0122200 PROTEIN"/>
    <property type="match status" value="1"/>
</dbReference>
<keyword evidence="10 24" id="KW-0812">Transmembrane</keyword>
<dbReference type="FunFam" id="3.80.10.10:FF:000565">
    <property type="entry name" value="Leucine-rich repeat receptor-like kinase protein FLORAL ORGAN NUMBER1"/>
    <property type="match status" value="1"/>
</dbReference>
<dbReference type="Proteomes" id="UP001408789">
    <property type="component" value="Unassembled WGS sequence"/>
</dbReference>
<dbReference type="SUPFAM" id="SSF54928">
    <property type="entry name" value="RNA-binding domain, RBD"/>
    <property type="match status" value="1"/>
</dbReference>
<evidence type="ECO:0000256" key="11">
    <source>
        <dbReference type="ARBA" id="ARBA00022729"/>
    </source>
</evidence>
<dbReference type="GO" id="GO:0005524">
    <property type="term" value="F:ATP binding"/>
    <property type="evidence" value="ECO:0007669"/>
    <property type="project" value="UniProtKB-UniRule"/>
</dbReference>
<dbReference type="FunFam" id="1.10.510.10:FF:000358">
    <property type="entry name" value="Putative leucine-rich repeat receptor-like serine/threonine-protein kinase"/>
    <property type="match status" value="1"/>
</dbReference>
<dbReference type="InterPro" id="IPR001245">
    <property type="entry name" value="Ser-Thr/Tyr_kinase_cat_dom"/>
</dbReference>
<reference evidence="27 28" key="1">
    <citation type="submission" date="2024-04" db="EMBL/GenBank/DDBJ databases">
        <title>The reference genome of an endangered Asteraceae, Deinandra increscens subsp. villosa, native to the Central Coast of California.</title>
        <authorList>
            <person name="Guilliams M."/>
            <person name="Hasenstab-Lehman K."/>
            <person name="Meyer R."/>
            <person name="Mcevoy S."/>
        </authorList>
    </citation>
    <scope>NUCLEOTIDE SEQUENCE [LARGE SCALE GENOMIC DNA]</scope>
    <source>
        <tissue evidence="27">Leaf</tissue>
    </source>
</reference>
<evidence type="ECO:0000256" key="4">
    <source>
        <dbReference type="ARBA" id="ARBA00012513"/>
    </source>
</evidence>
<dbReference type="PANTHER" id="PTHR27008:SF524">
    <property type="entry name" value="PROTEIN KINASE DOMAIN-CONTAINING PROTEIN"/>
    <property type="match status" value="1"/>
</dbReference>
<evidence type="ECO:0000256" key="12">
    <source>
        <dbReference type="ARBA" id="ARBA00022737"/>
    </source>
</evidence>
<dbReference type="InterPro" id="IPR008271">
    <property type="entry name" value="Ser/Thr_kinase_AS"/>
</dbReference>
<evidence type="ECO:0000256" key="6">
    <source>
        <dbReference type="ARBA" id="ARBA00022527"/>
    </source>
</evidence>
<dbReference type="SUPFAM" id="SSF52058">
    <property type="entry name" value="L domain-like"/>
    <property type="match status" value="1"/>
</dbReference>
<dbReference type="EC" id="2.7.11.1" evidence="4"/>
<feature type="transmembrane region" description="Helical" evidence="24">
    <location>
        <begin position="655"/>
        <end position="679"/>
    </location>
</feature>
<dbReference type="EMBL" id="JBCNJP010000006">
    <property type="protein sequence ID" value="KAK9078579.1"/>
    <property type="molecule type" value="Genomic_DNA"/>
</dbReference>
<comment type="similarity">
    <text evidence="3">Belongs to the protein kinase superfamily. Ser/Thr protein kinase family.</text>
</comment>
<protein>
    <recommendedName>
        <fullName evidence="4">non-specific serine/threonine protein kinase</fullName>
        <ecNumber evidence="4">2.7.11.1</ecNumber>
    </recommendedName>
</protein>
<keyword evidence="15 23" id="KW-0067">ATP-binding</keyword>
<evidence type="ECO:0000256" key="20">
    <source>
        <dbReference type="ARBA" id="ARBA00047899"/>
    </source>
</evidence>
<organism evidence="27 28">
    <name type="scientific">Deinandra increscens subsp. villosa</name>
    <dbReference type="NCBI Taxonomy" id="3103831"/>
    <lineage>
        <taxon>Eukaryota</taxon>
        <taxon>Viridiplantae</taxon>
        <taxon>Streptophyta</taxon>
        <taxon>Embryophyta</taxon>
        <taxon>Tracheophyta</taxon>
        <taxon>Spermatophyta</taxon>
        <taxon>Magnoliopsida</taxon>
        <taxon>eudicotyledons</taxon>
        <taxon>Gunneridae</taxon>
        <taxon>Pentapetalae</taxon>
        <taxon>asterids</taxon>
        <taxon>campanulids</taxon>
        <taxon>Asterales</taxon>
        <taxon>Asteraceae</taxon>
        <taxon>Asteroideae</taxon>
        <taxon>Heliantheae alliance</taxon>
        <taxon>Madieae</taxon>
        <taxon>Madiinae</taxon>
        <taxon>Deinandra</taxon>
    </lineage>
</organism>
<dbReference type="InterPro" id="IPR051809">
    <property type="entry name" value="Plant_receptor-like_S/T_kinase"/>
</dbReference>
<feature type="domain" description="Protein kinase" evidence="25">
    <location>
        <begin position="711"/>
        <end position="1002"/>
    </location>
</feature>
<dbReference type="SUPFAM" id="SSF52047">
    <property type="entry name" value="RNI-like"/>
    <property type="match status" value="1"/>
</dbReference>
<dbReference type="PROSITE" id="PS00108">
    <property type="entry name" value="PROTEIN_KINASE_ST"/>
    <property type="match status" value="1"/>
</dbReference>
<evidence type="ECO:0000256" key="13">
    <source>
        <dbReference type="ARBA" id="ARBA00022741"/>
    </source>
</evidence>
<dbReference type="GO" id="GO:0006952">
    <property type="term" value="P:defense response"/>
    <property type="evidence" value="ECO:0007669"/>
    <property type="project" value="UniProtKB-ARBA"/>
</dbReference>
<dbReference type="InterPro" id="IPR034360">
    <property type="entry name" value="Vip1-like_RRM_plant"/>
</dbReference>
<dbReference type="PROSITE" id="PS50011">
    <property type="entry name" value="PROTEIN_KINASE_DOM"/>
    <property type="match status" value="1"/>
</dbReference>
<keyword evidence="14" id="KW-0418">Kinase</keyword>
<dbReference type="InterPro" id="IPR003591">
    <property type="entry name" value="Leu-rich_rpt_typical-subtyp"/>
</dbReference>
<keyword evidence="12" id="KW-0677">Repeat</keyword>
<dbReference type="SMART" id="SM00369">
    <property type="entry name" value="LRR_TYP"/>
    <property type="match status" value="8"/>
</dbReference>
<accession>A0AAP0DWT8</accession>
<dbReference type="Gene3D" id="3.30.70.330">
    <property type="match status" value="1"/>
</dbReference>
<evidence type="ECO:0000256" key="21">
    <source>
        <dbReference type="ARBA" id="ARBA00048679"/>
    </source>
</evidence>
<evidence type="ECO:0000256" key="15">
    <source>
        <dbReference type="ARBA" id="ARBA00022840"/>
    </source>
</evidence>
<dbReference type="FunFam" id="3.80.10.10:FF:000383">
    <property type="entry name" value="Leucine-rich repeat receptor protein kinase EMS1"/>
    <property type="match status" value="1"/>
</dbReference>
<dbReference type="Pfam" id="PF00076">
    <property type="entry name" value="RRM_1"/>
    <property type="match status" value="1"/>
</dbReference>
<keyword evidence="9" id="KW-0808">Transferase</keyword>
<keyword evidence="28" id="KW-1185">Reference proteome</keyword>
<keyword evidence="13 23" id="KW-0547">Nucleotide-binding</keyword>
<evidence type="ECO:0000256" key="17">
    <source>
        <dbReference type="ARBA" id="ARBA00023136"/>
    </source>
</evidence>
<feature type="transmembrane region" description="Helical" evidence="24">
    <location>
        <begin position="20"/>
        <end position="39"/>
    </location>
</feature>
<evidence type="ECO:0000259" key="25">
    <source>
        <dbReference type="PROSITE" id="PS50011"/>
    </source>
</evidence>
<evidence type="ECO:0000256" key="7">
    <source>
        <dbReference type="ARBA" id="ARBA00022553"/>
    </source>
</evidence>
<proteinExistence type="inferred from homology"/>
<dbReference type="Gene3D" id="3.80.10.10">
    <property type="entry name" value="Ribonuclease Inhibitor"/>
    <property type="match status" value="3"/>
</dbReference>
<feature type="domain" description="RRM" evidence="26">
    <location>
        <begin position="1047"/>
        <end position="1121"/>
    </location>
</feature>
<keyword evidence="6" id="KW-0723">Serine/threonine-protein kinase</keyword>
<dbReference type="GO" id="GO:0003723">
    <property type="term" value="F:RNA binding"/>
    <property type="evidence" value="ECO:0007669"/>
    <property type="project" value="UniProtKB-UniRule"/>
</dbReference>
<keyword evidence="19" id="KW-0325">Glycoprotein</keyword>
<dbReference type="CDD" id="cd12269">
    <property type="entry name" value="RRM_Vip1_like"/>
    <property type="match status" value="1"/>
</dbReference>
<evidence type="ECO:0000256" key="2">
    <source>
        <dbReference type="ARBA" id="ARBA00004479"/>
    </source>
</evidence>
<evidence type="ECO:0000256" key="8">
    <source>
        <dbReference type="ARBA" id="ARBA00022614"/>
    </source>
</evidence>
<dbReference type="GO" id="GO:0051707">
    <property type="term" value="P:response to other organism"/>
    <property type="evidence" value="ECO:0007669"/>
    <property type="project" value="UniProtKB-ARBA"/>
</dbReference>
<comment type="subcellular location">
    <subcellularLocation>
        <location evidence="1">Cell membrane</location>
        <topology evidence="1">Single-pass membrane protein</topology>
    </subcellularLocation>
    <subcellularLocation>
        <location evidence="2">Membrane</location>
        <topology evidence="2">Single-pass type I membrane protein</topology>
    </subcellularLocation>
</comment>
<keyword evidence="11" id="KW-0732">Signal</keyword>
<evidence type="ECO:0000256" key="9">
    <source>
        <dbReference type="ARBA" id="ARBA00022679"/>
    </source>
</evidence>
<dbReference type="PROSITE" id="PS50102">
    <property type="entry name" value="RRM"/>
    <property type="match status" value="1"/>
</dbReference>
<keyword evidence="18" id="KW-0675">Receptor</keyword>
<dbReference type="SUPFAM" id="SSF56112">
    <property type="entry name" value="Protein kinase-like (PK-like)"/>
    <property type="match status" value="1"/>
</dbReference>
<gene>
    <name evidence="27" type="ORF">SSX86_002636</name>
</gene>
<dbReference type="InterPro" id="IPR055414">
    <property type="entry name" value="LRR_R13L4/SHOC2-like"/>
</dbReference>
<sequence length="1304" mass="143646">MNSKKPTICLSFASPLHSLLYVLIICLTSITIIASYGGGNKTDHQALLNIKSMITRDPFGALTSWNNSLHFCDWTGVKCGKRHGRVTYLGIKSRGLEGSLSPHIGNLSFLRVLSLANNSFQGVIPNELDRLSRLRILSLYENKFNGVIPANISSCSNLKVFDLSRNEIGGSIPKDIGFLTNLTILSLGDNNLRGGIPPILGNSTSIEVFSVTRNLLGGNIPYTLGRWKFLKEIYLGECDLSGIIPHSLYNLSLLTNISFPGNQLTGSLHPAFGALLPHLVGVQLWGNQLTGPLPPFISNCSRLIYLEMDHNKFSGKLTVDFTNLRDIRYIQLGSNNFGSKEADEMKFIDSLKNCTRLQKLYLGRCKFEGVLPESIGNLSKQLRTLYLIENQLHGRLPRSIGNLDGLELLALGGNQFTGNIPSTISNLQKLQVVDLFDNKLSGPIPNVIGNLSLLISLYLNNNMLEGAIPSSLGNCQRLIELYLNDNKLNGKIPSQLLQLSSMSIELDLSQNNLFGSLPTNVGDLKMLGILDLSHNNISGNIPSSLSGCASLSRLSFRGNKFEGLIPPSLISLKGLVELDISDNNLSGQIPQFLEQLIVLEYLDLSHNDFEGEVPTLGVFANASAFFILGDDRLCGGLVELGLPKCNETKKHSKKLHAFVIVILIASTLFTIICLAYAWFKKKSKSKTSQLPTRDRFLKVSYGQLLKATNGFSEANLIGNGGFSSVYKGILDEDDNRFVAVKVLHLQNRGAQSSFTRECTTWRSIRHRNLLRIITSCSSIDFQGNSFKALIYEFMPRGSLHDLLHSNEGTYGLNLLQRINILMDVACAIDYIHNHCVPTLVHGDLKPSNILLDDDMIAHVGDFGLARFLGTTSYQNSSTGIRGTIGYAPPEYGLGNEMTSSGDIYSFGILLLEVLTGKKPTDDIFNECLNLHKYASMALQDHVMNVVDFNILNAYQEMSSFNNEANAKKLEECLSSAIKIGVSCSMDSPTQRIDIVNVLHELRHILDILQHIEERKPKPKVNIVFSTLIRLYLSEIQTFCVSNLFQTRTVQVGQLSDLATEREIHEFFSFSGDIEHVEICRDSKRKKTAYVTFKDPRALEIALLLSGATIVDQIVSIIPAENYEPKPELREVREVDDAVSMSPESSSPVEANNTSPRNARVYMSKAQDVVSSVLAKGTLIRQDAVNKAKAFDEKHQLRANASDKRVRLSEKFNVGVSAVNEKVKSVDQKLQVSDKTMAALMAAERKLNNTGSAVKSSRYVTAGTAWLNGAFGKVAKAGQVAGTKTREKWNMAVTNLTAKDSPIAA</sequence>
<keyword evidence="22" id="KW-0694">RNA-binding</keyword>
<comment type="catalytic activity">
    <reaction evidence="20">
        <text>L-threonyl-[protein] + ATP = O-phospho-L-threonyl-[protein] + ADP + H(+)</text>
        <dbReference type="Rhea" id="RHEA:46608"/>
        <dbReference type="Rhea" id="RHEA-COMP:11060"/>
        <dbReference type="Rhea" id="RHEA-COMP:11605"/>
        <dbReference type="ChEBI" id="CHEBI:15378"/>
        <dbReference type="ChEBI" id="CHEBI:30013"/>
        <dbReference type="ChEBI" id="CHEBI:30616"/>
        <dbReference type="ChEBI" id="CHEBI:61977"/>
        <dbReference type="ChEBI" id="CHEBI:456216"/>
        <dbReference type="EC" id="2.7.11.1"/>
    </reaction>
</comment>
<dbReference type="Pfam" id="PF08263">
    <property type="entry name" value="LRRNT_2"/>
    <property type="match status" value="1"/>
</dbReference>
<dbReference type="FunFam" id="3.80.10.10:FF:000288">
    <property type="entry name" value="LRR receptor-like serine/threonine-protein kinase EFR"/>
    <property type="match status" value="1"/>
</dbReference>
<dbReference type="InterPro" id="IPR032675">
    <property type="entry name" value="LRR_dom_sf"/>
</dbReference>
<dbReference type="Gene3D" id="3.30.200.20">
    <property type="entry name" value="Phosphorylase Kinase, domain 1"/>
    <property type="match status" value="1"/>
</dbReference>
<evidence type="ECO:0000313" key="28">
    <source>
        <dbReference type="Proteomes" id="UP001408789"/>
    </source>
</evidence>
<dbReference type="SMART" id="SM00220">
    <property type="entry name" value="S_TKc"/>
    <property type="match status" value="1"/>
</dbReference>
<dbReference type="Gene3D" id="1.10.510.10">
    <property type="entry name" value="Transferase(Phosphotransferase) domain 1"/>
    <property type="match status" value="1"/>
</dbReference>
<dbReference type="InterPro" id="IPR000719">
    <property type="entry name" value="Prot_kinase_dom"/>
</dbReference>
<dbReference type="InterPro" id="IPR035979">
    <property type="entry name" value="RBD_domain_sf"/>
</dbReference>
<dbReference type="GO" id="GO:0005886">
    <property type="term" value="C:plasma membrane"/>
    <property type="evidence" value="ECO:0007669"/>
    <property type="project" value="UniProtKB-SubCell"/>
</dbReference>
<comment type="catalytic activity">
    <reaction evidence="21">
        <text>L-seryl-[protein] + ATP = O-phospho-L-seryl-[protein] + ADP + H(+)</text>
        <dbReference type="Rhea" id="RHEA:17989"/>
        <dbReference type="Rhea" id="RHEA-COMP:9863"/>
        <dbReference type="Rhea" id="RHEA-COMP:11604"/>
        <dbReference type="ChEBI" id="CHEBI:15378"/>
        <dbReference type="ChEBI" id="CHEBI:29999"/>
        <dbReference type="ChEBI" id="CHEBI:30616"/>
        <dbReference type="ChEBI" id="CHEBI:83421"/>
        <dbReference type="ChEBI" id="CHEBI:456216"/>
        <dbReference type="EC" id="2.7.11.1"/>
    </reaction>
</comment>
<dbReference type="InterPro" id="IPR001611">
    <property type="entry name" value="Leu-rich_rpt"/>
</dbReference>
<name>A0AAP0DWT8_9ASTR</name>
<dbReference type="InterPro" id="IPR011009">
    <property type="entry name" value="Kinase-like_dom_sf"/>
</dbReference>
<keyword evidence="5" id="KW-1003">Cell membrane</keyword>
<dbReference type="SMART" id="SM00360">
    <property type="entry name" value="RRM"/>
    <property type="match status" value="1"/>
</dbReference>
<keyword evidence="8" id="KW-0433">Leucine-rich repeat</keyword>
<evidence type="ECO:0000256" key="14">
    <source>
        <dbReference type="ARBA" id="ARBA00022777"/>
    </source>
</evidence>
<evidence type="ECO:0000256" key="23">
    <source>
        <dbReference type="PROSITE-ProRule" id="PRU10141"/>
    </source>
</evidence>
<evidence type="ECO:0000256" key="22">
    <source>
        <dbReference type="PROSITE-ProRule" id="PRU00176"/>
    </source>
</evidence>
<dbReference type="InterPro" id="IPR012677">
    <property type="entry name" value="Nucleotide-bd_a/b_plait_sf"/>
</dbReference>
<dbReference type="Pfam" id="PF00560">
    <property type="entry name" value="LRR_1"/>
    <property type="match status" value="6"/>
</dbReference>
<evidence type="ECO:0000256" key="18">
    <source>
        <dbReference type="ARBA" id="ARBA00023170"/>
    </source>
</evidence>
<evidence type="ECO:0000256" key="1">
    <source>
        <dbReference type="ARBA" id="ARBA00004162"/>
    </source>
</evidence>
<evidence type="ECO:0000256" key="16">
    <source>
        <dbReference type="ARBA" id="ARBA00022989"/>
    </source>
</evidence>